<proteinExistence type="predicted"/>
<dbReference type="AlphaFoldDB" id="A0A9Q0IWV8"/>
<comment type="caution">
    <text evidence="2">The sequence shown here is derived from an EMBL/GenBank/DDBJ whole genome shotgun (WGS) entry which is preliminary data.</text>
</comment>
<feature type="region of interest" description="Disordered" evidence="1">
    <location>
        <begin position="361"/>
        <end position="381"/>
    </location>
</feature>
<feature type="compositionally biased region" description="Basic and acidic residues" evidence="1">
    <location>
        <begin position="206"/>
        <end position="216"/>
    </location>
</feature>
<organism evidence="2 3">
    <name type="scientific">Muraenolepis orangiensis</name>
    <name type="common">Patagonian moray cod</name>
    <dbReference type="NCBI Taxonomy" id="630683"/>
    <lineage>
        <taxon>Eukaryota</taxon>
        <taxon>Metazoa</taxon>
        <taxon>Chordata</taxon>
        <taxon>Craniata</taxon>
        <taxon>Vertebrata</taxon>
        <taxon>Euteleostomi</taxon>
        <taxon>Actinopterygii</taxon>
        <taxon>Neopterygii</taxon>
        <taxon>Teleostei</taxon>
        <taxon>Neoteleostei</taxon>
        <taxon>Acanthomorphata</taxon>
        <taxon>Zeiogadaria</taxon>
        <taxon>Gadariae</taxon>
        <taxon>Gadiformes</taxon>
        <taxon>Muraenolepidoidei</taxon>
        <taxon>Muraenolepididae</taxon>
        <taxon>Muraenolepis</taxon>
    </lineage>
</organism>
<dbReference type="EMBL" id="JANIIK010000035">
    <property type="protein sequence ID" value="KAJ3612793.1"/>
    <property type="molecule type" value="Genomic_DNA"/>
</dbReference>
<accession>A0A9Q0IWV8</accession>
<keyword evidence="3" id="KW-1185">Reference proteome</keyword>
<name>A0A9Q0IWV8_9TELE</name>
<feature type="region of interest" description="Disordered" evidence="1">
    <location>
        <begin position="191"/>
        <end position="216"/>
    </location>
</feature>
<reference evidence="2" key="1">
    <citation type="submission" date="2022-07" db="EMBL/GenBank/DDBJ databases">
        <title>Chromosome-level genome of Muraenolepis orangiensis.</title>
        <authorList>
            <person name="Kim J."/>
        </authorList>
    </citation>
    <scope>NUCLEOTIDE SEQUENCE</scope>
    <source>
        <strain evidence="2">KU_S4_2022</strain>
        <tissue evidence="2">Muscle</tissue>
    </source>
</reference>
<evidence type="ECO:0000313" key="2">
    <source>
        <dbReference type="EMBL" id="KAJ3612793.1"/>
    </source>
</evidence>
<evidence type="ECO:0000256" key="1">
    <source>
        <dbReference type="SAM" id="MobiDB-lite"/>
    </source>
</evidence>
<evidence type="ECO:0000313" key="3">
    <source>
        <dbReference type="Proteomes" id="UP001148018"/>
    </source>
</evidence>
<dbReference type="OrthoDB" id="10574513at2759"/>
<protein>
    <submittedName>
        <fullName evidence="2">Uncharacterized protein</fullName>
    </submittedName>
</protein>
<sequence length="627" mass="68438">MKIPKRSDGEVAPETLCFTEVARQKVYWSDGDSDTEEKASAVDVDILSPDSDHADMSTRIESQPIYSKREQTEYIVEPGCGPKSIDVRSLTHIPAGEISKEIETDRKRDKSTGLEKLFRMTVGIVDRKGKPEERKPVRQWDAICSAIDLRIADVVRGHVASASLRSRDNVGRSLTALVPCAAEKIPATGRTTRGAAAAAEPMGESEAWRRDEGHNPMKAEVVRTEGPSVPQGEVRREKSLDTHRKEHALANKDVAYSPVKGTERAPNTPETMSDIQLNDYGALSDNTDMNNSTCEDPDGLSFQPGRISLRRWPAESLEKCPPCALNDSDGVACTETCHSTPASPNVCSQQSDSQACSATPVLKPDAPRPQHISPEIPTGEVTTDMNADYTRIMDLGINSPSPLRDKNVDTLKPTSELAAGRHSQDGHQVSVAIASLCDGGGVCLSVPQQRGRAGSVDAHVFVKSQYGDIPERLANESRAEAERISGNWHITDSNQSHSISSAQTCVVNMNHQNNNPAIAKWLNERSIIANCMQNNTTDSMRNNDNVTESQAPSIITKYERRAVATLPRNPVGNTCADGGDLSKNTKQRNHATKHRKSSPHQRKKRRHPRGCVAVGLNQHSRSPVSRG</sequence>
<gene>
    <name evidence="2" type="ORF">NHX12_019051</name>
</gene>
<feature type="compositionally biased region" description="Polar residues" evidence="1">
    <location>
        <begin position="617"/>
        <end position="627"/>
    </location>
</feature>
<feature type="region of interest" description="Disordered" evidence="1">
    <location>
        <begin position="565"/>
        <end position="627"/>
    </location>
</feature>
<dbReference type="Proteomes" id="UP001148018">
    <property type="component" value="Unassembled WGS sequence"/>
</dbReference>
<feature type="compositionally biased region" description="Basic residues" evidence="1">
    <location>
        <begin position="585"/>
        <end position="609"/>
    </location>
</feature>